<dbReference type="InterPro" id="IPR001789">
    <property type="entry name" value="Sig_transdc_resp-reg_receiver"/>
</dbReference>
<evidence type="ECO:0000256" key="2">
    <source>
        <dbReference type="ARBA" id="ARBA00012438"/>
    </source>
</evidence>
<evidence type="ECO:0000313" key="11">
    <source>
        <dbReference type="Proteomes" id="UP000306113"/>
    </source>
</evidence>
<dbReference type="InterPro" id="IPR036097">
    <property type="entry name" value="HisK_dim/P_sf"/>
</dbReference>
<dbReference type="SMART" id="SM00388">
    <property type="entry name" value="HisKA"/>
    <property type="match status" value="1"/>
</dbReference>
<keyword evidence="4" id="KW-0808">Transferase</keyword>
<dbReference type="InterPro" id="IPR036890">
    <property type="entry name" value="HATPase_C_sf"/>
</dbReference>
<dbReference type="Pfam" id="PF00072">
    <property type="entry name" value="Response_reg"/>
    <property type="match status" value="1"/>
</dbReference>
<dbReference type="InterPro" id="IPR011006">
    <property type="entry name" value="CheY-like_superfamily"/>
</dbReference>
<dbReference type="GO" id="GO:0000155">
    <property type="term" value="F:phosphorelay sensor kinase activity"/>
    <property type="evidence" value="ECO:0007669"/>
    <property type="project" value="InterPro"/>
</dbReference>
<comment type="caution">
    <text evidence="10">The sequence shown here is derived from an EMBL/GenBank/DDBJ whole genome shotgun (WGS) entry which is preliminary data.</text>
</comment>
<evidence type="ECO:0000256" key="6">
    <source>
        <dbReference type="PROSITE-ProRule" id="PRU00169"/>
    </source>
</evidence>
<dbReference type="CDD" id="cd00082">
    <property type="entry name" value="HisKA"/>
    <property type="match status" value="1"/>
</dbReference>
<gene>
    <name evidence="10" type="ORF">E7681_16670</name>
</gene>
<evidence type="ECO:0000256" key="7">
    <source>
        <dbReference type="SAM" id="Coils"/>
    </source>
</evidence>
<name>A0A4S3M562_9RHOB</name>
<dbReference type="PROSITE" id="PS50109">
    <property type="entry name" value="HIS_KIN"/>
    <property type="match status" value="1"/>
</dbReference>
<dbReference type="Pfam" id="PF00512">
    <property type="entry name" value="HisKA"/>
    <property type="match status" value="1"/>
</dbReference>
<evidence type="ECO:0000313" key="10">
    <source>
        <dbReference type="EMBL" id="THD71752.1"/>
    </source>
</evidence>
<keyword evidence="11" id="KW-1185">Reference proteome</keyword>
<evidence type="ECO:0000259" key="8">
    <source>
        <dbReference type="PROSITE" id="PS50109"/>
    </source>
</evidence>
<dbReference type="InterPro" id="IPR003594">
    <property type="entry name" value="HATPase_dom"/>
</dbReference>
<dbReference type="OrthoDB" id="9764438at2"/>
<reference evidence="10 11" key="1">
    <citation type="submission" date="2019-04" db="EMBL/GenBank/DDBJ databases">
        <title>Draft genome sequence of Youngimonas vesicularis.</title>
        <authorList>
            <person name="Hameed A."/>
        </authorList>
    </citation>
    <scope>NUCLEOTIDE SEQUENCE [LARGE SCALE GENOMIC DNA]</scope>
    <source>
        <strain evidence="10 11">CC-AMW-E</strain>
    </source>
</reference>
<feature type="domain" description="Response regulatory" evidence="9">
    <location>
        <begin position="618"/>
        <end position="734"/>
    </location>
</feature>
<evidence type="ECO:0000256" key="5">
    <source>
        <dbReference type="ARBA" id="ARBA00022777"/>
    </source>
</evidence>
<accession>A0A4S3M562</accession>
<dbReference type="Gene3D" id="1.10.287.130">
    <property type="match status" value="1"/>
</dbReference>
<dbReference type="Proteomes" id="UP000306113">
    <property type="component" value="Unassembled WGS sequence"/>
</dbReference>
<sequence length="744" mass="83339">MLSGLINTSDSLERQNEKLRKVVTTLMRRVEQDTDSSGAAYAQFQRAVMLEDEVRARTRDLERALDLLNDSNAKLAIANQETEAARADLANAIETVQEGFALFNADEVMVMCNSRFGMHMGDIREQLKPGMRFREYVRIVSRSRFLSLPPSETPEQWESRRMERHKDSSVIFNVRLTGKRWIQVSEHRTPSGGTVILQTDVTDIVRLERQERERLIDDQARLIRATLEHLKQGVCIFDSFGRLVGWNHRVPELLSVQVKRFHLGSTFAAMSTHIRTAYTLSDGITLDQIIAWADGRIDRAPLSFEMQRGMDMVLAVFMQEMPDKGFVISFTDITAERMAIRAMTETKESLEHRVFERTLELEDALSEAERANASKSRFVAAASHDLLQPLSAAKLYLASLENECQAELEPRRMLQKASSALQSVENILGALLDISKLDSGLANTHISTVDLGTLLRQLEVETRPQAAAKGLDFRVVHTHARVSTDATYLQRILQNLISNAVRYTAQGKVLVGLRHLPGKVRVEVWDTGPGIPEDEQDTIFGEFQRLNATASAADGMGLGLAIVDRACALLQHPLHLRSEVGRGTVFSVELPRAKTQPIPVHSPVFRSSQALNDFTNLAVLLVENDDELRNALTITMEQWGVDVLTCKSCQEALDLLAEIEMTPDIIVADYQLDDGLDGLDAIRRLRGVCGNIPACIISANRSTELVQDCARASLPLIYKPIEPAHLRDFLRRPRSIPIDAPRRA</sequence>
<dbReference type="Gene3D" id="3.40.50.2300">
    <property type="match status" value="1"/>
</dbReference>
<dbReference type="SUPFAM" id="SSF52172">
    <property type="entry name" value="CheY-like"/>
    <property type="match status" value="1"/>
</dbReference>
<dbReference type="GO" id="GO:0009927">
    <property type="term" value="F:histidine phosphotransfer kinase activity"/>
    <property type="evidence" value="ECO:0007669"/>
    <property type="project" value="TreeGrafter"/>
</dbReference>
<feature type="modified residue" description="4-aspartylphosphate" evidence="6">
    <location>
        <position position="669"/>
    </location>
</feature>
<dbReference type="Pfam" id="PF02518">
    <property type="entry name" value="HATPase_c"/>
    <property type="match status" value="1"/>
</dbReference>
<dbReference type="PANTHER" id="PTHR43047">
    <property type="entry name" value="TWO-COMPONENT HISTIDINE PROTEIN KINASE"/>
    <property type="match status" value="1"/>
</dbReference>
<evidence type="ECO:0000256" key="3">
    <source>
        <dbReference type="ARBA" id="ARBA00022553"/>
    </source>
</evidence>
<dbReference type="PROSITE" id="PS50110">
    <property type="entry name" value="RESPONSE_REGULATORY"/>
    <property type="match status" value="1"/>
</dbReference>
<dbReference type="FunFam" id="3.30.565.10:FF:000049">
    <property type="entry name" value="Two-component sensor histidine kinase"/>
    <property type="match status" value="1"/>
</dbReference>
<evidence type="ECO:0000259" key="9">
    <source>
        <dbReference type="PROSITE" id="PS50110"/>
    </source>
</evidence>
<dbReference type="GO" id="GO:0005886">
    <property type="term" value="C:plasma membrane"/>
    <property type="evidence" value="ECO:0007669"/>
    <property type="project" value="TreeGrafter"/>
</dbReference>
<proteinExistence type="predicted"/>
<dbReference type="PRINTS" id="PR00344">
    <property type="entry name" value="BCTRLSENSOR"/>
</dbReference>
<dbReference type="RefSeq" id="WP_136340398.1">
    <property type="nucleotide sequence ID" value="NZ_SSMD01000010.1"/>
</dbReference>
<dbReference type="SMART" id="SM00387">
    <property type="entry name" value="HATPase_c"/>
    <property type="match status" value="1"/>
</dbReference>
<dbReference type="EMBL" id="SSMD01000010">
    <property type="protein sequence ID" value="THD71752.1"/>
    <property type="molecule type" value="Genomic_DNA"/>
</dbReference>
<keyword evidence="5" id="KW-0418">Kinase</keyword>
<feature type="coiled-coil region" evidence="7">
    <location>
        <begin position="61"/>
        <end position="95"/>
    </location>
</feature>
<feature type="coiled-coil region" evidence="7">
    <location>
        <begin position="2"/>
        <end position="29"/>
    </location>
</feature>
<keyword evidence="3 6" id="KW-0597">Phosphoprotein</keyword>
<keyword evidence="7" id="KW-0175">Coiled coil</keyword>
<dbReference type="InterPro" id="IPR004358">
    <property type="entry name" value="Sig_transdc_His_kin-like_C"/>
</dbReference>
<comment type="catalytic activity">
    <reaction evidence="1">
        <text>ATP + protein L-histidine = ADP + protein N-phospho-L-histidine.</text>
        <dbReference type="EC" id="2.7.13.3"/>
    </reaction>
</comment>
<feature type="domain" description="Histidine kinase" evidence="8">
    <location>
        <begin position="381"/>
        <end position="594"/>
    </location>
</feature>
<organism evidence="10 11">
    <name type="scientific">Thalassobius vesicularis</name>
    <dbReference type="NCBI Taxonomy" id="1294297"/>
    <lineage>
        <taxon>Bacteria</taxon>
        <taxon>Pseudomonadati</taxon>
        <taxon>Pseudomonadota</taxon>
        <taxon>Alphaproteobacteria</taxon>
        <taxon>Rhodobacterales</taxon>
        <taxon>Roseobacteraceae</taxon>
        <taxon>Thalassovita</taxon>
    </lineage>
</organism>
<dbReference type="SUPFAM" id="SSF55874">
    <property type="entry name" value="ATPase domain of HSP90 chaperone/DNA topoisomerase II/histidine kinase"/>
    <property type="match status" value="1"/>
</dbReference>
<dbReference type="SUPFAM" id="SSF47384">
    <property type="entry name" value="Homodimeric domain of signal transducing histidine kinase"/>
    <property type="match status" value="1"/>
</dbReference>
<dbReference type="InterPro" id="IPR005467">
    <property type="entry name" value="His_kinase_dom"/>
</dbReference>
<dbReference type="PANTHER" id="PTHR43047:SF9">
    <property type="entry name" value="HISTIDINE KINASE"/>
    <property type="match status" value="1"/>
</dbReference>
<evidence type="ECO:0000256" key="1">
    <source>
        <dbReference type="ARBA" id="ARBA00000085"/>
    </source>
</evidence>
<dbReference type="EC" id="2.7.13.3" evidence="2"/>
<dbReference type="AlphaFoldDB" id="A0A4S3M562"/>
<protein>
    <recommendedName>
        <fullName evidence="2">histidine kinase</fullName>
        <ecNumber evidence="2">2.7.13.3</ecNumber>
    </recommendedName>
</protein>
<dbReference type="Gene3D" id="3.30.450.20">
    <property type="entry name" value="PAS domain"/>
    <property type="match status" value="2"/>
</dbReference>
<dbReference type="CDD" id="cd00156">
    <property type="entry name" value="REC"/>
    <property type="match status" value="1"/>
</dbReference>
<dbReference type="SMART" id="SM00448">
    <property type="entry name" value="REC"/>
    <property type="match status" value="1"/>
</dbReference>
<evidence type="ECO:0000256" key="4">
    <source>
        <dbReference type="ARBA" id="ARBA00022679"/>
    </source>
</evidence>
<dbReference type="Pfam" id="PF12860">
    <property type="entry name" value="PAS_7"/>
    <property type="match status" value="2"/>
</dbReference>
<dbReference type="InterPro" id="IPR003661">
    <property type="entry name" value="HisK_dim/P_dom"/>
</dbReference>
<dbReference type="Gene3D" id="3.30.565.10">
    <property type="entry name" value="Histidine kinase-like ATPase, C-terminal domain"/>
    <property type="match status" value="1"/>
</dbReference>